<proteinExistence type="predicted"/>
<accession>A0A0E9PAW6</accession>
<name>A0A0E9PAW6_ANGAN</name>
<protein>
    <submittedName>
        <fullName evidence="1">Uncharacterized protein</fullName>
    </submittedName>
</protein>
<dbReference type="EMBL" id="GBXM01107165">
    <property type="protein sequence ID" value="JAH01412.1"/>
    <property type="molecule type" value="Transcribed_RNA"/>
</dbReference>
<reference evidence="1" key="1">
    <citation type="submission" date="2014-11" db="EMBL/GenBank/DDBJ databases">
        <authorList>
            <person name="Amaro Gonzalez C."/>
        </authorList>
    </citation>
    <scope>NUCLEOTIDE SEQUENCE</scope>
</reference>
<sequence>MFRLYKFLSLKLVSLRKYHHIMEKLCYKRKILFLNL</sequence>
<reference evidence="1" key="2">
    <citation type="journal article" date="2015" name="Fish Shellfish Immunol.">
        <title>Early steps in the European eel (Anguilla anguilla)-Vibrio vulnificus interaction in the gills: Role of the RtxA13 toxin.</title>
        <authorList>
            <person name="Callol A."/>
            <person name="Pajuelo D."/>
            <person name="Ebbesson L."/>
            <person name="Teles M."/>
            <person name="MacKenzie S."/>
            <person name="Amaro C."/>
        </authorList>
    </citation>
    <scope>NUCLEOTIDE SEQUENCE</scope>
</reference>
<dbReference type="AlphaFoldDB" id="A0A0E9PAW6"/>
<organism evidence="1">
    <name type="scientific">Anguilla anguilla</name>
    <name type="common">European freshwater eel</name>
    <name type="synonym">Muraena anguilla</name>
    <dbReference type="NCBI Taxonomy" id="7936"/>
    <lineage>
        <taxon>Eukaryota</taxon>
        <taxon>Metazoa</taxon>
        <taxon>Chordata</taxon>
        <taxon>Craniata</taxon>
        <taxon>Vertebrata</taxon>
        <taxon>Euteleostomi</taxon>
        <taxon>Actinopterygii</taxon>
        <taxon>Neopterygii</taxon>
        <taxon>Teleostei</taxon>
        <taxon>Anguilliformes</taxon>
        <taxon>Anguillidae</taxon>
        <taxon>Anguilla</taxon>
    </lineage>
</organism>
<evidence type="ECO:0000313" key="1">
    <source>
        <dbReference type="EMBL" id="JAH01412.1"/>
    </source>
</evidence>